<feature type="transmembrane region" description="Helical" evidence="2">
    <location>
        <begin position="47"/>
        <end position="67"/>
    </location>
</feature>
<dbReference type="OrthoDB" id="4869995at2"/>
<sequence length="285" mass="29532">MTATKPLPPKGPQRHTRVAAHGSRATNGKDRHQGPQQSLGRLRKRRLLLAGSAVPVILVLGIAAKLLSLGVFGGQAAAAFDAKDAGAAAAAAGWLQPLNIPEPHKAPFAAGDAEVLSGNFDAARQRFAEALDLVPGGAVGSADACVIRVNLVLATERLGDDKLRAEDPASAAALFSDALGVVKAAPDGCFASPSGTGDGSAGERLDEAGGRLAGKLEAAGKDGDAAQQPTENPDPAAKETDSPEQSQLEQLEESARQSQRERNTGREREDYLKDTGYNQGPDRPW</sequence>
<keyword evidence="2" id="KW-0472">Membrane</keyword>
<evidence type="ECO:0000313" key="4">
    <source>
        <dbReference type="Proteomes" id="UP000198751"/>
    </source>
</evidence>
<evidence type="ECO:0000313" key="3">
    <source>
        <dbReference type="EMBL" id="SDT34737.1"/>
    </source>
</evidence>
<evidence type="ECO:0000256" key="2">
    <source>
        <dbReference type="SAM" id="Phobius"/>
    </source>
</evidence>
<evidence type="ECO:0008006" key="5">
    <source>
        <dbReference type="Google" id="ProtNLM"/>
    </source>
</evidence>
<dbReference type="EMBL" id="LT629779">
    <property type="protein sequence ID" value="SDT34737.1"/>
    <property type="molecule type" value="Genomic_DNA"/>
</dbReference>
<gene>
    <name evidence="3" type="ORF">SAMN04489743_2523</name>
</gene>
<dbReference type="Proteomes" id="UP000198751">
    <property type="component" value="Chromosome I"/>
</dbReference>
<protein>
    <recommendedName>
        <fullName evidence="5">Tetratricopeptide repeat-containing protein</fullName>
    </recommendedName>
</protein>
<feature type="compositionally biased region" description="Basic and acidic residues" evidence="1">
    <location>
        <begin position="253"/>
        <end position="273"/>
    </location>
</feature>
<feature type="region of interest" description="Disordered" evidence="1">
    <location>
        <begin position="1"/>
        <end position="39"/>
    </location>
</feature>
<feature type="region of interest" description="Disordered" evidence="1">
    <location>
        <begin position="211"/>
        <end position="285"/>
    </location>
</feature>
<keyword evidence="2" id="KW-1133">Transmembrane helix</keyword>
<feature type="compositionally biased region" description="Pro residues" evidence="1">
    <location>
        <begin position="1"/>
        <end position="11"/>
    </location>
</feature>
<dbReference type="RefSeq" id="WP_091720699.1">
    <property type="nucleotide sequence ID" value="NZ_LT629779.1"/>
</dbReference>
<name>A0A1H1ZMD1_9MICC</name>
<organism evidence="3 4">
    <name type="scientific">Pseudarthrobacter equi</name>
    <dbReference type="NCBI Taxonomy" id="728066"/>
    <lineage>
        <taxon>Bacteria</taxon>
        <taxon>Bacillati</taxon>
        <taxon>Actinomycetota</taxon>
        <taxon>Actinomycetes</taxon>
        <taxon>Micrococcales</taxon>
        <taxon>Micrococcaceae</taxon>
        <taxon>Pseudarthrobacter</taxon>
    </lineage>
</organism>
<accession>A0A1H1ZMD1</accession>
<reference evidence="4" key="1">
    <citation type="submission" date="2016-10" db="EMBL/GenBank/DDBJ databases">
        <authorList>
            <person name="Varghese N."/>
            <person name="Submissions S."/>
        </authorList>
    </citation>
    <scope>NUCLEOTIDE SEQUENCE [LARGE SCALE GENOMIC DNA]</scope>
    <source>
        <strain evidence="4">IMMIB L-1606</strain>
    </source>
</reference>
<keyword evidence="2" id="KW-0812">Transmembrane</keyword>
<keyword evidence="4" id="KW-1185">Reference proteome</keyword>
<evidence type="ECO:0000256" key="1">
    <source>
        <dbReference type="SAM" id="MobiDB-lite"/>
    </source>
</evidence>
<proteinExistence type="predicted"/>
<dbReference type="AlphaFoldDB" id="A0A1H1ZMD1"/>